<dbReference type="Proteomes" id="UP000318141">
    <property type="component" value="Unassembled WGS sequence"/>
</dbReference>
<keyword evidence="4" id="KW-1185">Reference proteome</keyword>
<evidence type="ECO:0000313" key="4">
    <source>
        <dbReference type="Proteomes" id="UP000318141"/>
    </source>
</evidence>
<feature type="region of interest" description="Disordered" evidence="1">
    <location>
        <begin position="185"/>
        <end position="208"/>
    </location>
</feature>
<dbReference type="OrthoDB" id="9001603at2"/>
<organism evidence="3 4">
    <name type="scientific">Cupriavidus gilardii J11</name>
    <dbReference type="NCBI Taxonomy" id="936133"/>
    <lineage>
        <taxon>Bacteria</taxon>
        <taxon>Pseudomonadati</taxon>
        <taxon>Pseudomonadota</taxon>
        <taxon>Betaproteobacteria</taxon>
        <taxon>Burkholderiales</taxon>
        <taxon>Burkholderiaceae</taxon>
        <taxon>Cupriavidus</taxon>
    </lineage>
</organism>
<feature type="chain" id="PRO_5021916510" evidence="2">
    <location>
        <begin position="28"/>
        <end position="208"/>
    </location>
</feature>
<gene>
    <name evidence="3" type="ORF">L602_000500001060</name>
</gene>
<keyword evidence="2" id="KW-0732">Signal</keyword>
<evidence type="ECO:0000256" key="2">
    <source>
        <dbReference type="SAM" id="SignalP"/>
    </source>
</evidence>
<name>A0A562B6E5_9BURK</name>
<comment type="caution">
    <text evidence="3">The sequence shown here is derived from an EMBL/GenBank/DDBJ whole genome shotgun (WGS) entry which is preliminary data.</text>
</comment>
<evidence type="ECO:0000313" key="3">
    <source>
        <dbReference type="EMBL" id="TWG80460.1"/>
    </source>
</evidence>
<feature type="signal peptide" evidence="2">
    <location>
        <begin position="1"/>
        <end position="27"/>
    </location>
</feature>
<dbReference type="AlphaFoldDB" id="A0A562B6E5"/>
<accession>A0A562B6E5</accession>
<proteinExistence type="predicted"/>
<evidence type="ECO:0000256" key="1">
    <source>
        <dbReference type="SAM" id="MobiDB-lite"/>
    </source>
</evidence>
<reference evidence="3 4" key="1">
    <citation type="submission" date="2019-07" db="EMBL/GenBank/DDBJ databases">
        <title>Genome sequencing of lignin-degrading bacterial isolates.</title>
        <authorList>
            <person name="Gladden J."/>
        </authorList>
    </citation>
    <scope>NUCLEOTIDE SEQUENCE [LARGE SCALE GENOMIC DNA]</scope>
    <source>
        <strain evidence="3 4">J11</strain>
    </source>
</reference>
<dbReference type="EMBL" id="VLJN01000045">
    <property type="protein sequence ID" value="TWG80460.1"/>
    <property type="molecule type" value="Genomic_DNA"/>
</dbReference>
<sequence>MVRAGSLAAIVSLPALGLVATGLPVHAAGDTVLSTAPAVQGGFGIADAIRDGEARRASAKGNVVATAPLSPRAEYAGLPVYVGTVGDRPVRLRIGPKTDARDSVHGEYSIDGSPGVRLLAGEYADGTFLMEESVDGTRVTGQWEGAIDATGAVRGHWFDPSRPGHTLPFMIRPLSVLVIPPIDMTPSSGVTYGPRPPRSSIVDGKPRQ</sequence>
<protein>
    <submittedName>
        <fullName evidence="3">Uncharacterized protein</fullName>
    </submittedName>
</protein>